<dbReference type="HAMAP" id="MF_00009">
    <property type="entry name" value="Endoribonucl_YbeY"/>
    <property type="match status" value="1"/>
</dbReference>
<comment type="cofactor">
    <cofactor evidence="7">
        <name>Zn(2+)</name>
        <dbReference type="ChEBI" id="CHEBI:29105"/>
    </cofactor>
    <text evidence="7">Binds 1 zinc ion.</text>
</comment>
<name>A0A931E594_9BACT</name>
<keyword evidence="2 7" id="KW-0540">Nuclease</keyword>
<evidence type="ECO:0000256" key="3">
    <source>
        <dbReference type="ARBA" id="ARBA00022723"/>
    </source>
</evidence>
<keyword evidence="7" id="KW-0698">rRNA processing</keyword>
<evidence type="ECO:0000256" key="5">
    <source>
        <dbReference type="ARBA" id="ARBA00022801"/>
    </source>
</evidence>
<keyword evidence="3 7" id="KW-0479">Metal-binding</keyword>
<keyword evidence="7" id="KW-0690">Ribosome biogenesis</keyword>
<feature type="binding site" evidence="7">
    <location>
        <position position="112"/>
    </location>
    <ligand>
        <name>Zn(2+)</name>
        <dbReference type="ChEBI" id="CHEBI:29105"/>
        <note>catalytic</note>
    </ligand>
</feature>
<evidence type="ECO:0000256" key="7">
    <source>
        <dbReference type="HAMAP-Rule" id="MF_00009"/>
    </source>
</evidence>
<dbReference type="SUPFAM" id="SSF55486">
    <property type="entry name" value="Metalloproteases ('zincins'), catalytic domain"/>
    <property type="match status" value="1"/>
</dbReference>
<dbReference type="PANTHER" id="PTHR46986">
    <property type="entry name" value="ENDORIBONUCLEASE YBEY, CHLOROPLASTIC"/>
    <property type="match status" value="1"/>
</dbReference>
<evidence type="ECO:0000313" key="9">
    <source>
        <dbReference type="Proteomes" id="UP000628448"/>
    </source>
</evidence>
<dbReference type="GO" id="GO:0006364">
    <property type="term" value="P:rRNA processing"/>
    <property type="evidence" value="ECO:0007669"/>
    <property type="project" value="UniProtKB-UniRule"/>
</dbReference>
<dbReference type="EMBL" id="JADWYR010000001">
    <property type="protein sequence ID" value="MBG9375756.1"/>
    <property type="molecule type" value="Genomic_DNA"/>
</dbReference>
<accession>A0A931E594</accession>
<dbReference type="EC" id="3.1.-.-" evidence="7"/>
<dbReference type="InterPro" id="IPR002036">
    <property type="entry name" value="YbeY"/>
</dbReference>
<dbReference type="GO" id="GO:0004521">
    <property type="term" value="F:RNA endonuclease activity"/>
    <property type="evidence" value="ECO:0007669"/>
    <property type="project" value="UniProtKB-UniRule"/>
</dbReference>
<evidence type="ECO:0000256" key="6">
    <source>
        <dbReference type="ARBA" id="ARBA00022833"/>
    </source>
</evidence>
<sequence>MGKVYFHSADRKLTVNSKTGIKRAANNIFEEEMMVLNRIDYIFCSDQFLLQINRDFLQHDYFTDIITFDLSDTPGITGEVYISVDRVKENAVVHRTSFLDEVLRVIFHGALHLCGYKDKKTPEQKLMRAREDYYINKFHVEREKLNL</sequence>
<keyword evidence="9" id="KW-1185">Reference proteome</keyword>
<dbReference type="GO" id="GO:0004222">
    <property type="term" value="F:metalloendopeptidase activity"/>
    <property type="evidence" value="ECO:0007669"/>
    <property type="project" value="InterPro"/>
</dbReference>
<dbReference type="Pfam" id="PF02130">
    <property type="entry name" value="YbeY"/>
    <property type="match status" value="1"/>
</dbReference>
<reference evidence="8" key="1">
    <citation type="submission" date="2020-11" db="EMBL/GenBank/DDBJ databases">
        <title>Bacterial whole genome sequence for Panacibacter sp. DH6.</title>
        <authorList>
            <person name="Le V."/>
            <person name="Ko S."/>
            <person name="Ahn C.-Y."/>
            <person name="Oh H.-M."/>
        </authorList>
    </citation>
    <scope>NUCLEOTIDE SEQUENCE</scope>
    <source>
        <strain evidence="8">DH6</strain>
    </source>
</reference>
<dbReference type="Proteomes" id="UP000628448">
    <property type="component" value="Unassembled WGS sequence"/>
</dbReference>
<proteinExistence type="inferred from homology"/>
<dbReference type="PANTHER" id="PTHR46986:SF1">
    <property type="entry name" value="ENDORIBONUCLEASE YBEY, CHLOROPLASTIC"/>
    <property type="match status" value="1"/>
</dbReference>
<feature type="binding site" evidence="7">
    <location>
        <position position="108"/>
    </location>
    <ligand>
        <name>Zn(2+)</name>
        <dbReference type="ChEBI" id="CHEBI:29105"/>
        <note>catalytic</note>
    </ligand>
</feature>
<comment type="subcellular location">
    <subcellularLocation>
        <location evidence="7">Cytoplasm</location>
    </subcellularLocation>
</comment>
<evidence type="ECO:0000313" key="8">
    <source>
        <dbReference type="EMBL" id="MBG9375756.1"/>
    </source>
</evidence>
<keyword evidence="7" id="KW-0963">Cytoplasm</keyword>
<evidence type="ECO:0000256" key="2">
    <source>
        <dbReference type="ARBA" id="ARBA00022722"/>
    </source>
</evidence>
<comment type="similarity">
    <text evidence="1 7">Belongs to the endoribonuclease YbeY family.</text>
</comment>
<dbReference type="InterPro" id="IPR023091">
    <property type="entry name" value="MetalPrtase_cat_dom_sf_prd"/>
</dbReference>
<dbReference type="Gene3D" id="3.40.390.30">
    <property type="entry name" value="Metalloproteases ('zincins'), catalytic domain"/>
    <property type="match status" value="1"/>
</dbReference>
<dbReference type="AlphaFoldDB" id="A0A931E594"/>
<comment type="caution">
    <text evidence="8">The sequence shown here is derived from an EMBL/GenBank/DDBJ whole genome shotgun (WGS) entry which is preliminary data.</text>
</comment>
<organism evidence="8 9">
    <name type="scientific">Panacibacter microcysteis</name>
    <dbReference type="NCBI Taxonomy" id="2793269"/>
    <lineage>
        <taxon>Bacteria</taxon>
        <taxon>Pseudomonadati</taxon>
        <taxon>Bacteroidota</taxon>
        <taxon>Chitinophagia</taxon>
        <taxon>Chitinophagales</taxon>
        <taxon>Chitinophagaceae</taxon>
        <taxon>Panacibacter</taxon>
    </lineage>
</organism>
<dbReference type="NCBIfam" id="TIGR00043">
    <property type="entry name" value="rRNA maturation RNase YbeY"/>
    <property type="match status" value="1"/>
</dbReference>
<keyword evidence="6 7" id="KW-0862">Zinc</keyword>
<protein>
    <recommendedName>
        <fullName evidence="7">Endoribonuclease YbeY</fullName>
        <ecNumber evidence="7">3.1.-.-</ecNumber>
    </recommendedName>
</protein>
<keyword evidence="4 7" id="KW-0255">Endonuclease</keyword>
<dbReference type="GO" id="GO:0008270">
    <property type="term" value="F:zinc ion binding"/>
    <property type="evidence" value="ECO:0007669"/>
    <property type="project" value="UniProtKB-UniRule"/>
</dbReference>
<gene>
    <name evidence="7 8" type="primary">ybeY</name>
    <name evidence="8" type="ORF">I5907_05890</name>
</gene>
<keyword evidence="5 7" id="KW-0378">Hydrolase</keyword>
<dbReference type="RefSeq" id="WP_196989791.1">
    <property type="nucleotide sequence ID" value="NZ_JADWYR010000001.1"/>
</dbReference>
<dbReference type="GO" id="GO:0005737">
    <property type="term" value="C:cytoplasm"/>
    <property type="evidence" value="ECO:0007669"/>
    <property type="project" value="UniProtKB-SubCell"/>
</dbReference>
<comment type="function">
    <text evidence="7">Single strand-specific metallo-endoribonuclease involved in late-stage 70S ribosome quality control and in maturation of the 3' terminus of the 16S rRNA.</text>
</comment>
<evidence type="ECO:0000256" key="4">
    <source>
        <dbReference type="ARBA" id="ARBA00022759"/>
    </source>
</evidence>
<evidence type="ECO:0000256" key="1">
    <source>
        <dbReference type="ARBA" id="ARBA00010875"/>
    </source>
</evidence>
<feature type="binding site" evidence="7">
    <location>
        <position position="118"/>
    </location>
    <ligand>
        <name>Zn(2+)</name>
        <dbReference type="ChEBI" id="CHEBI:29105"/>
        <note>catalytic</note>
    </ligand>
</feature>